<sequence length="483" mass="53977">MTALSTSLDRRAWAKAFAKPAKEFAKTPLTVLSGTIPDRLRGTLYRNGPGRLERGGQPVGHWFDGDGAVLAVHLTEAGATGLYRYVNTAGYLAESEVGEFLYSNYGMKPPGPLWNYWFSLMTNANTLKNTANTSVFALPDRLLTLWEAGKPHALDLETLQTQGLDDLNGGLAANQPYSAHPRQDPQTGEIFNIGVDTQSQLHLYRSDRRGIIQNKATIKLKEAPFLHSFALAGRYLIFFVPPLKLNVLPILLGTSSYSECLEWQPQQPTQILVVDRETLAVVSRGEANPWFQWHFGNGAVDPDGMIVLDFVRFDSFTETNEFLREVPTGQPQTHSQGQLYRVRLNPQTGKILDLQPVVDRSCEFPVIPPHQVGQAWRHTYLNVHRAGVDPTQELFGCIARVDYATNTLTEADFGTGRYPSEPIYAPDPENPDRGWILTVVYDGNLNCSELWILDSDRLTDEPVCRLGLPQVIPFSFHGIWRSV</sequence>
<dbReference type="RefSeq" id="WP_268610157.1">
    <property type="nucleotide sequence ID" value="NZ_CP113797.1"/>
</dbReference>
<evidence type="ECO:0000256" key="1">
    <source>
        <dbReference type="ARBA" id="ARBA00006787"/>
    </source>
</evidence>
<feature type="binding site" evidence="4">
    <location>
        <position position="227"/>
    </location>
    <ligand>
        <name>Fe cation</name>
        <dbReference type="ChEBI" id="CHEBI:24875"/>
        <note>catalytic</note>
    </ligand>
</feature>
<organism evidence="5 6">
    <name type="scientific">Thermocoleostomius sinensis A174</name>
    <dbReference type="NCBI Taxonomy" id="2016057"/>
    <lineage>
        <taxon>Bacteria</taxon>
        <taxon>Bacillati</taxon>
        <taxon>Cyanobacteriota</taxon>
        <taxon>Cyanophyceae</taxon>
        <taxon>Oculatellales</taxon>
        <taxon>Oculatellaceae</taxon>
        <taxon>Thermocoleostomius</taxon>
    </lineage>
</organism>
<dbReference type="KEGG" id="tsin:OXH18_24475"/>
<dbReference type="GO" id="GO:0010436">
    <property type="term" value="F:carotenoid dioxygenase activity"/>
    <property type="evidence" value="ECO:0007669"/>
    <property type="project" value="TreeGrafter"/>
</dbReference>
<keyword evidence="3 4" id="KW-0408">Iron</keyword>
<feature type="binding site" evidence="4">
    <location>
        <position position="180"/>
    </location>
    <ligand>
        <name>Fe cation</name>
        <dbReference type="ChEBI" id="CHEBI:24875"/>
        <note>catalytic</note>
    </ligand>
</feature>
<gene>
    <name evidence="5" type="ORF">OXH18_24475</name>
</gene>
<dbReference type="PANTHER" id="PTHR10543">
    <property type="entry name" value="BETA-CAROTENE DIOXYGENASE"/>
    <property type="match status" value="1"/>
</dbReference>
<protein>
    <submittedName>
        <fullName evidence="5">Carotenoid oxygenase family protein</fullName>
    </submittedName>
</protein>
<reference evidence="5" key="1">
    <citation type="submission" date="2022-12" db="EMBL/GenBank/DDBJ databases">
        <title>Polyphasic identification of a Novel Hot-Spring Cyanobacterium Ocullathermofonsia sinensis gen nov. sp. nov. and Genomic Insights on its Adaptations to the Thermal Habitat.</title>
        <authorList>
            <person name="Daroch M."/>
            <person name="Tang J."/>
            <person name="Jiang Y."/>
        </authorList>
    </citation>
    <scope>NUCLEOTIDE SEQUENCE</scope>
    <source>
        <strain evidence="5">PKUAC-SCTA174</strain>
    </source>
</reference>
<dbReference type="PANTHER" id="PTHR10543:SF139">
    <property type="entry name" value="DIOXYGENASE"/>
    <property type="match status" value="1"/>
</dbReference>
<evidence type="ECO:0000256" key="4">
    <source>
        <dbReference type="PIRSR" id="PIRSR604294-1"/>
    </source>
</evidence>
<evidence type="ECO:0000256" key="2">
    <source>
        <dbReference type="ARBA" id="ARBA00022723"/>
    </source>
</evidence>
<dbReference type="GO" id="GO:0046872">
    <property type="term" value="F:metal ion binding"/>
    <property type="evidence" value="ECO:0007669"/>
    <property type="project" value="UniProtKB-KW"/>
</dbReference>
<evidence type="ECO:0000256" key="3">
    <source>
        <dbReference type="ARBA" id="ARBA00023004"/>
    </source>
</evidence>
<feature type="binding site" evidence="4">
    <location>
        <position position="294"/>
    </location>
    <ligand>
        <name>Fe cation</name>
        <dbReference type="ChEBI" id="CHEBI:24875"/>
        <note>catalytic</note>
    </ligand>
</feature>
<comment type="cofactor">
    <cofactor evidence="4">
        <name>Fe(2+)</name>
        <dbReference type="ChEBI" id="CHEBI:29033"/>
    </cofactor>
    <text evidence="4">Binds 1 Fe(2+) ion per subunit.</text>
</comment>
<name>A0A9E8ZBU8_9CYAN</name>
<accession>A0A9E8ZBU8</accession>
<dbReference type="EMBL" id="CP113797">
    <property type="protein sequence ID" value="WAL60283.1"/>
    <property type="molecule type" value="Genomic_DNA"/>
</dbReference>
<dbReference type="GO" id="GO:0016121">
    <property type="term" value="P:carotene catabolic process"/>
    <property type="evidence" value="ECO:0007669"/>
    <property type="project" value="TreeGrafter"/>
</dbReference>
<feature type="binding site" evidence="4">
    <location>
        <position position="477"/>
    </location>
    <ligand>
        <name>Fe cation</name>
        <dbReference type="ChEBI" id="CHEBI:24875"/>
        <note>catalytic</note>
    </ligand>
</feature>
<dbReference type="Proteomes" id="UP001163152">
    <property type="component" value="Chromosome"/>
</dbReference>
<evidence type="ECO:0000313" key="5">
    <source>
        <dbReference type="EMBL" id="WAL60283.1"/>
    </source>
</evidence>
<dbReference type="Pfam" id="PF03055">
    <property type="entry name" value="RPE65"/>
    <property type="match status" value="1"/>
</dbReference>
<dbReference type="InterPro" id="IPR004294">
    <property type="entry name" value="Carotenoid_Oase"/>
</dbReference>
<evidence type="ECO:0000313" key="6">
    <source>
        <dbReference type="Proteomes" id="UP001163152"/>
    </source>
</evidence>
<keyword evidence="6" id="KW-1185">Reference proteome</keyword>
<comment type="similarity">
    <text evidence="1">Belongs to the carotenoid oxygenase family.</text>
</comment>
<dbReference type="AlphaFoldDB" id="A0A9E8ZBU8"/>
<proteinExistence type="inferred from homology"/>
<keyword evidence="2 4" id="KW-0479">Metal-binding</keyword>